<evidence type="ECO:0000256" key="1">
    <source>
        <dbReference type="SAM" id="MobiDB-lite"/>
    </source>
</evidence>
<feature type="compositionally biased region" description="Gly residues" evidence="1">
    <location>
        <begin position="49"/>
        <end position="60"/>
    </location>
</feature>
<comment type="caution">
    <text evidence="2">The sequence shown here is derived from an EMBL/GenBank/DDBJ whole genome shotgun (WGS) entry which is preliminary data.</text>
</comment>
<dbReference type="EMBL" id="LGST01000020">
    <property type="protein sequence ID" value="KNE00159.1"/>
    <property type="molecule type" value="Genomic_DNA"/>
</dbReference>
<sequence length="60" mass="5851">MEEVFGKGVIWAGEHGGGVGIWLGGLVGEIGGRFGSSRGGTEERVAQGGAAGGITPGPKV</sequence>
<protein>
    <submittedName>
        <fullName evidence="2">Uncharacterized protein</fullName>
    </submittedName>
</protein>
<organism evidence="2 3">
    <name type="scientific">Candidozyma auris</name>
    <name type="common">Yeast</name>
    <name type="synonym">Candida auris</name>
    <dbReference type="NCBI Taxonomy" id="498019"/>
    <lineage>
        <taxon>Eukaryota</taxon>
        <taxon>Fungi</taxon>
        <taxon>Dikarya</taxon>
        <taxon>Ascomycota</taxon>
        <taxon>Saccharomycotina</taxon>
        <taxon>Pichiomycetes</taxon>
        <taxon>Metschnikowiaceae</taxon>
        <taxon>Candidozyma</taxon>
    </lineage>
</organism>
<feature type="region of interest" description="Disordered" evidence="1">
    <location>
        <begin position="37"/>
        <end position="60"/>
    </location>
</feature>
<evidence type="ECO:0000313" key="2">
    <source>
        <dbReference type="EMBL" id="KNE00159.1"/>
    </source>
</evidence>
<dbReference type="Proteomes" id="UP000037122">
    <property type="component" value="Unassembled WGS sequence"/>
</dbReference>
<gene>
    <name evidence="2" type="ORF">QG37_03110</name>
</gene>
<name>A0A0L0P1M4_CANAR</name>
<proteinExistence type="predicted"/>
<evidence type="ECO:0000313" key="3">
    <source>
        <dbReference type="Proteomes" id="UP000037122"/>
    </source>
</evidence>
<reference evidence="3" key="1">
    <citation type="journal article" date="2015" name="BMC Genomics">
        <title>Draft genome of a commonly misdiagnosed multidrug resistant pathogen Candida auris.</title>
        <authorList>
            <person name="Chatterjee S."/>
            <person name="Alampalli S.V."/>
            <person name="Nageshan R.K."/>
            <person name="Chettiar S.T."/>
            <person name="Joshi S."/>
            <person name="Tatu U.S."/>
        </authorList>
    </citation>
    <scope>NUCLEOTIDE SEQUENCE [LARGE SCALE GENOMIC DNA]</scope>
    <source>
        <strain evidence="3">6684</strain>
    </source>
</reference>
<accession>A0A0L0P1M4</accession>
<dbReference type="AlphaFoldDB" id="A0A0L0P1M4"/>